<sequence length="67" mass="7197">MNQPTSAPPLFERPLRTGEPLFASGRLPTTESVLEELGDRGRHARIALGVTSAPFGACVETEMVVEC</sequence>
<gene>
    <name evidence="2" type="ORF">OGH68_01650</name>
</gene>
<dbReference type="Gene3D" id="3.30.1330.40">
    <property type="entry name" value="RutC-like"/>
    <property type="match status" value="1"/>
</dbReference>
<accession>A0ABY6HZZ9</accession>
<organism evidence="2 3">
    <name type="scientific">Streptomyces peucetius</name>
    <dbReference type="NCBI Taxonomy" id="1950"/>
    <lineage>
        <taxon>Bacteria</taxon>
        <taxon>Bacillati</taxon>
        <taxon>Actinomycetota</taxon>
        <taxon>Actinomycetes</taxon>
        <taxon>Kitasatosporales</taxon>
        <taxon>Streptomycetaceae</taxon>
        <taxon>Streptomyces</taxon>
    </lineage>
</organism>
<reference evidence="2" key="1">
    <citation type="submission" date="2022-10" db="EMBL/GenBank/DDBJ databases">
        <title>Cytochrome P450 Catalyzes Benzene Ring Formation in the Biosynthesis of Trialkyl-Substituted Aromatic Polyketides.</title>
        <authorList>
            <person name="Zhao E."/>
            <person name="Ge H."/>
        </authorList>
    </citation>
    <scope>NUCLEOTIDE SEQUENCE</scope>
    <source>
        <strain evidence="2">NA0869</strain>
    </source>
</reference>
<name>A0ABY6HZZ9_STRPE</name>
<proteinExistence type="predicted"/>
<feature type="region of interest" description="Disordered" evidence="1">
    <location>
        <begin position="1"/>
        <end position="24"/>
    </location>
</feature>
<evidence type="ECO:0000313" key="2">
    <source>
        <dbReference type="EMBL" id="UYQ60301.1"/>
    </source>
</evidence>
<dbReference type="InterPro" id="IPR035959">
    <property type="entry name" value="RutC-like_sf"/>
</dbReference>
<evidence type="ECO:0000313" key="3">
    <source>
        <dbReference type="Proteomes" id="UP001163878"/>
    </source>
</evidence>
<keyword evidence="3" id="KW-1185">Reference proteome</keyword>
<dbReference type="EMBL" id="CP107567">
    <property type="protein sequence ID" value="UYQ60301.1"/>
    <property type="molecule type" value="Genomic_DNA"/>
</dbReference>
<dbReference type="SUPFAM" id="SSF55298">
    <property type="entry name" value="YjgF-like"/>
    <property type="match status" value="1"/>
</dbReference>
<dbReference type="RefSeq" id="WP_264241449.1">
    <property type="nucleotide sequence ID" value="NZ_CP107567.1"/>
</dbReference>
<dbReference type="Proteomes" id="UP001163878">
    <property type="component" value="Chromosome"/>
</dbReference>
<protein>
    <submittedName>
        <fullName evidence="2">Uncharacterized protein</fullName>
    </submittedName>
</protein>
<evidence type="ECO:0000256" key="1">
    <source>
        <dbReference type="SAM" id="MobiDB-lite"/>
    </source>
</evidence>